<reference evidence="2" key="1">
    <citation type="journal article" date="2022" name="bioRxiv">
        <title>Sequencing and chromosome-scale assembly of the giantPleurodeles waltlgenome.</title>
        <authorList>
            <person name="Brown T."/>
            <person name="Elewa A."/>
            <person name="Iarovenko S."/>
            <person name="Subramanian E."/>
            <person name="Araus A.J."/>
            <person name="Petzold A."/>
            <person name="Susuki M."/>
            <person name="Suzuki K.-i.T."/>
            <person name="Hayashi T."/>
            <person name="Toyoda A."/>
            <person name="Oliveira C."/>
            <person name="Osipova E."/>
            <person name="Leigh N.D."/>
            <person name="Simon A."/>
            <person name="Yun M.H."/>
        </authorList>
    </citation>
    <scope>NUCLEOTIDE SEQUENCE</scope>
    <source>
        <strain evidence="2">20211129_DDA</strain>
        <tissue evidence="2">Liver</tissue>
    </source>
</reference>
<name>A0AAV7TQW4_PLEWA</name>
<keyword evidence="1" id="KW-0812">Transmembrane</keyword>
<feature type="non-terminal residue" evidence="2">
    <location>
        <position position="70"/>
    </location>
</feature>
<dbReference type="Proteomes" id="UP001066276">
    <property type="component" value="Chromosome 3_2"/>
</dbReference>
<evidence type="ECO:0000256" key="1">
    <source>
        <dbReference type="SAM" id="Phobius"/>
    </source>
</evidence>
<accession>A0AAV7TQW4</accession>
<keyword evidence="1" id="KW-0472">Membrane</keyword>
<gene>
    <name evidence="2" type="ORF">NDU88_004298</name>
</gene>
<feature type="transmembrane region" description="Helical" evidence="1">
    <location>
        <begin position="36"/>
        <end position="56"/>
    </location>
</feature>
<organism evidence="2 3">
    <name type="scientific">Pleurodeles waltl</name>
    <name type="common">Iberian ribbed newt</name>
    <dbReference type="NCBI Taxonomy" id="8319"/>
    <lineage>
        <taxon>Eukaryota</taxon>
        <taxon>Metazoa</taxon>
        <taxon>Chordata</taxon>
        <taxon>Craniata</taxon>
        <taxon>Vertebrata</taxon>
        <taxon>Euteleostomi</taxon>
        <taxon>Amphibia</taxon>
        <taxon>Batrachia</taxon>
        <taxon>Caudata</taxon>
        <taxon>Salamandroidea</taxon>
        <taxon>Salamandridae</taxon>
        <taxon>Pleurodelinae</taxon>
        <taxon>Pleurodeles</taxon>
    </lineage>
</organism>
<evidence type="ECO:0000313" key="2">
    <source>
        <dbReference type="EMBL" id="KAJ1179059.1"/>
    </source>
</evidence>
<dbReference type="AlphaFoldDB" id="A0AAV7TQW4"/>
<sequence length="70" mass="7450">PVQNLPQCQVVTLVGHSCNPTSELRARMSLALMGNVFHFCVIAIPLVFALAILAVITDSILTKSVPSSDT</sequence>
<evidence type="ECO:0000313" key="3">
    <source>
        <dbReference type="Proteomes" id="UP001066276"/>
    </source>
</evidence>
<dbReference type="EMBL" id="JANPWB010000006">
    <property type="protein sequence ID" value="KAJ1179059.1"/>
    <property type="molecule type" value="Genomic_DNA"/>
</dbReference>
<keyword evidence="1" id="KW-1133">Transmembrane helix</keyword>
<feature type="non-terminal residue" evidence="2">
    <location>
        <position position="1"/>
    </location>
</feature>
<proteinExistence type="predicted"/>
<comment type="caution">
    <text evidence="2">The sequence shown here is derived from an EMBL/GenBank/DDBJ whole genome shotgun (WGS) entry which is preliminary data.</text>
</comment>
<protein>
    <submittedName>
        <fullName evidence="2">Uncharacterized protein</fullName>
    </submittedName>
</protein>
<keyword evidence="3" id="KW-1185">Reference proteome</keyword>